<evidence type="ECO:0000259" key="6">
    <source>
        <dbReference type="PROSITE" id="PS50021"/>
    </source>
</evidence>
<dbReference type="PANTHER" id="PTHR23167">
    <property type="entry name" value="CALPONIN HOMOLOGY DOMAIN-CONTAINING PROTEIN DDB_G0272472-RELATED"/>
    <property type="match status" value="1"/>
</dbReference>
<dbReference type="Pfam" id="PF12130">
    <property type="entry name" value="bMERB_dom"/>
    <property type="match status" value="1"/>
</dbReference>
<dbReference type="InterPro" id="IPR001715">
    <property type="entry name" value="CH_dom"/>
</dbReference>
<dbReference type="Proteomes" id="UP000472264">
    <property type="component" value="Chromosome 18"/>
</dbReference>
<feature type="compositionally biased region" description="Polar residues" evidence="5">
    <location>
        <begin position="2390"/>
        <end position="2399"/>
    </location>
</feature>
<proteinExistence type="predicted"/>
<dbReference type="InterPro" id="IPR050540">
    <property type="entry name" value="F-actin_Monoox_Mical"/>
</dbReference>
<evidence type="ECO:0000256" key="2">
    <source>
        <dbReference type="ARBA" id="ARBA00022553"/>
    </source>
</evidence>
<feature type="region of interest" description="Disordered" evidence="5">
    <location>
        <begin position="1999"/>
        <end position="2026"/>
    </location>
</feature>
<evidence type="ECO:0000256" key="3">
    <source>
        <dbReference type="ARBA" id="ARBA00022753"/>
    </source>
</evidence>
<feature type="compositionally biased region" description="Basic and acidic residues" evidence="5">
    <location>
        <begin position="1684"/>
        <end position="1693"/>
    </location>
</feature>
<feature type="region of interest" description="Disordered" evidence="5">
    <location>
        <begin position="355"/>
        <end position="385"/>
    </location>
</feature>
<feature type="compositionally biased region" description="Polar residues" evidence="5">
    <location>
        <begin position="217"/>
        <end position="235"/>
    </location>
</feature>
<feature type="compositionally biased region" description="Basic and acidic residues" evidence="5">
    <location>
        <begin position="2642"/>
        <end position="2663"/>
    </location>
</feature>
<name>A0A665WLI2_ECHNA</name>
<keyword evidence="2" id="KW-0597">Phosphoprotein</keyword>
<dbReference type="PROSITE" id="PS50021">
    <property type="entry name" value="CH"/>
    <property type="match status" value="1"/>
</dbReference>
<evidence type="ECO:0000256" key="1">
    <source>
        <dbReference type="ARBA" id="ARBA00004177"/>
    </source>
</evidence>
<dbReference type="SUPFAM" id="SSF47576">
    <property type="entry name" value="Calponin-homology domain, CH-domain"/>
    <property type="match status" value="1"/>
</dbReference>
<feature type="region of interest" description="Disordered" evidence="5">
    <location>
        <begin position="2347"/>
        <end position="2399"/>
    </location>
</feature>
<organism evidence="8 9">
    <name type="scientific">Echeneis naucrates</name>
    <name type="common">Live sharksucker</name>
    <dbReference type="NCBI Taxonomy" id="173247"/>
    <lineage>
        <taxon>Eukaryota</taxon>
        <taxon>Metazoa</taxon>
        <taxon>Chordata</taxon>
        <taxon>Craniata</taxon>
        <taxon>Vertebrata</taxon>
        <taxon>Euteleostomi</taxon>
        <taxon>Actinopterygii</taxon>
        <taxon>Neopterygii</taxon>
        <taxon>Teleostei</taxon>
        <taxon>Neoteleostei</taxon>
        <taxon>Acanthomorphata</taxon>
        <taxon>Carangaria</taxon>
        <taxon>Carangiformes</taxon>
        <taxon>Echeneidae</taxon>
        <taxon>Echeneis</taxon>
    </lineage>
</organism>
<keyword evidence="9" id="KW-1185">Reference proteome</keyword>
<dbReference type="PANTHER" id="PTHR23167:SF91">
    <property type="entry name" value="EH DOMAIN-BINDING PROTEIN 1-LIKE PROTEIN 1"/>
    <property type="match status" value="1"/>
</dbReference>
<dbReference type="Ensembl" id="ENSENLT00000046069.1">
    <property type="protein sequence ID" value="ENSENLP00000044957.1"/>
    <property type="gene ID" value="ENSENLG00000019120.1"/>
</dbReference>
<dbReference type="SMART" id="SM00033">
    <property type="entry name" value="CH"/>
    <property type="match status" value="1"/>
</dbReference>
<evidence type="ECO:0000259" key="7">
    <source>
        <dbReference type="PROSITE" id="PS51848"/>
    </source>
</evidence>
<comment type="subcellular location">
    <subcellularLocation>
        <location evidence="1">Endosome</location>
    </subcellularLocation>
</comment>
<feature type="compositionally biased region" description="Basic and acidic residues" evidence="5">
    <location>
        <begin position="375"/>
        <end position="385"/>
    </location>
</feature>
<evidence type="ECO:0000313" key="8">
    <source>
        <dbReference type="Ensembl" id="ENSENLP00000044914.1"/>
    </source>
</evidence>
<feature type="compositionally biased region" description="Polar residues" evidence="5">
    <location>
        <begin position="2090"/>
        <end position="2100"/>
    </location>
</feature>
<feature type="region of interest" description="Disordered" evidence="5">
    <location>
        <begin position="2554"/>
        <end position="2665"/>
    </location>
</feature>
<feature type="region of interest" description="Disordered" evidence="5">
    <location>
        <begin position="2793"/>
        <end position="2828"/>
    </location>
</feature>
<feature type="domain" description="BMERB" evidence="7">
    <location>
        <begin position="2652"/>
        <end position="2808"/>
    </location>
</feature>
<dbReference type="Ensembl" id="ENSENLT00000046048.1">
    <property type="protein sequence ID" value="ENSENLP00000044936.1"/>
    <property type="gene ID" value="ENSENLG00000019120.1"/>
</dbReference>
<reference evidence="8" key="2">
    <citation type="submission" date="2025-05" db="UniProtKB">
        <authorList>
            <consortium name="Ensembl"/>
        </authorList>
    </citation>
    <scope>IDENTIFICATION</scope>
</reference>
<accession>A0A665WLI2</accession>
<evidence type="ECO:0008006" key="10">
    <source>
        <dbReference type="Google" id="ProtNLM"/>
    </source>
</evidence>
<feature type="compositionally biased region" description="Polar residues" evidence="5">
    <location>
        <begin position="1999"/>
        <end position="2016"/>
    </location>
</feature>
<dbReference type="GO" id="GO:0005768">
    <property type="term" value="C:endosome"/>
    <property type="evidence" value="ECO:0007669"/>
    <property type="project" value="UniProtKB-SubCell"/>
</dbReference>
<feature type="compositionally biased region" description="Pro residues" evidence="5">
    <location>
        <begin position="2379"/>
        <end position="2388"/>
    </location>
</feature>
<gene>
    <name evidence="8" type="primary">ehbp1l1a</name>
</gene>
<reference evidence="8" key="1">
    <citation type="submission" date="2021-04" db="EMBL/GenBank/DDBJ databases">
        <authorList>
            <consortium name="Wellcome Sanger Institute Data Sharing"/>
        </authorList>
    </citation>
    <scope>NUCLEOTIDE SEQUENCE [LARGE SCALE GENOMIC DNA]</scope>
</reference>
<feature type="region of interest" description="Disordered" evidence="5">
    <location>
        <begin position="1683"/>
        <end position="1728"/>
    </location>
</feature>
<dbReference type="InterPro" id="IPR036872">
    <property type="entry name" value="CH_dom_sf"/>
</dbReference>
<feature type="region of interest" description="Disordered" evidence="5">
    <location>
        <begin position="217"/>
        <end position="246"/>
    </location>
</feature>
<feature type="domain" description="Calponin-homology (CH)" evidence="6">
    <location>
        <begin position="2401"/>
        <end position="2506"/>
    </location>
</feature>
<sequence length="2828" mass="312360">MKKYASATPAQYDVTLKLKPLSAKVVDATLKLNLSCIFLKEGKATDEDMQSLASLMSMKQSDIGNLEDFNDSDDEVGEERRANFASGYAAHITASAARVQDLAWRPAVESGPTVAISASRRPHSFHCDSRPAEALEALVFPTSTHPEALYTSSPSTSSETSQTAFSSVWRAQSVPSFSSITPSSSTPLSSFPPLLPPPPAPTQSKIQPIHVGQLSSALTRPTSLPTAPETASWQSEWRPPKSQAPLAQTGLSPKFLHLSASDHGQPTVLQKKQRIEMPCNAASSSLSIDQPLEEKLQGESGFVSSCKAQATPTVEPLHSSALVFPAPLPVKPHVAQPAVAFLGEQDTEFNRQLSTLSEEDTQNATTTPDPPTSWKPDKSSVSERKKDLQFGIKVVKASTGHKNMASLAPSCPLGFGAVDPTTPTHISNAEQQIEKHPTNTAVLREELPEGTTETIRDISGDEMKIKTEMVSQVPLFPDGEMKTEPGMGDVISICPVNSDIPEFLSTANQMQECFLNRETTWNNQSKDRDIQITECTFHLKGQADNGEQTINQNNPPSFMESCPGITNVADTLSIKEQKHLFKNQMPTYPASSMPAPQPTTLYHELDIIRLVRSCPKMSCVEGLHSLTDHRLEITWDQADKTFGEIPPKRNRPMIKDRPYNEEMKAMSALAQTCPKEARIPGLPSALAPTVSFDGSCNVTLLPSCPGVSRMAGFPSVQRNECKDWNTIHQPLWEESIKKDYVIILKNTKDMKGIVSLVRTCPQKSRSLGFPSVPKPRTIYFVDSIVYLSYSEVSEIPGFPSSHHSKEWTLCKEPLFQSRTKEKQLLLHDRCERIGRTMKATLSLVPSCPNVARMPGFPSLTNPQSMYPTPDIISLSTMCSHVSKIPGFPSVAGDVWIEWETENESLLRRPPKRVLIFNTSNDNKKIIKTMVSCVPTCPKVSSVFGFPCIPNPKVVYYSPSIVNLFPLCPLISTIPGFSSVEGHKEMGWIAELDSLMPRLYKITLPRIKFPPPIIDKQNCMVTLVPSCPGTTKISGFPSYPQYSMQSFLPICPKVSQSQGVSSFDGSSKFHWLFDLQPLCVMCPRKMVSMINGPNQDGDLAKIMLALAPSCPGASRIHGLPSRLQTKSKIDDNMIRSLTCCPSVSSLRGFASVTTISRTDWLSERKQILIEPHKKKKGDVIMALADQDQPYHINIKSMLTIVASCPKEARAFGFPSAQVANKPPNMASLYTSAPCVPCVPGFPSARMLSSEHIKMPTRTTQGKSFLDEPQNEKICLIAKLPGKYDQMNCMVEITPSCPHLTQIHGFPSSSQLIPTEKQTLAAPVLPSSEKHKPEELPPVQTMKSYIKDARVPDIPSKSVSSSSAELVEKFNCSAKQNIDLSLDDGYFEYAAKSYFVDFSKKKEGIAAEEPQTVKKPVDTSEPLGVLGWEVLEAEGTVTEKQAEVTLIAKEEETSGIVKVFVDVFHKGYETVASILGPPSSTLTQVNHQPEAISYRDLMDKEGSEDSIQTIESQFEDNHNVEYPASAEPYMWHLNDQAATASPSPTAESNDGFLVCASMKKWPPLTEADISEISKEDTEQVEDSLEQCHTESAPIGQGAAQASVDIEEFVVKPKTEADNDARTVLSSSQLEKGLQPTSMEDISATTFLQSTSNDSIAGANKHREMVLDKPSDEQCIGPKADIAVSQRGREPKKKVTEFQLKGSKKEKDTFPTRPVRRKDSLTPDGKQKPDGLSVKLLTDVIPTQLAVDLDTSSCLEKGDTTVSLDISQNGHNQECVEAQVISYIDDHNYKGEAESLQISVSLTSPPHVKRREGALPLASHQKASPCTLMRRKDSVTGGKSDQIAHGQQDLKAKVSSALETSQPGPPQSETSELSDVSENTDKPSQTITRRVPSQLVGSASPQTAQVSSDLICPLERKESEAEMLDVGQTAPLSIIKKIFLPQCGKKLPFCDTGLRGQHLKVSVKETVKIDQADNTVMSNKEETKQSKIAETACNTANIISSQKSENAPATGVNEKQTNHPIPMPRARKRLSGSFPEDFIAVEETSQASQTEKPPIILTSKGSKDLYLPLATQPTTTELATLQLMSSRLNVESSVQVDDGATSQKIPKPSSLPIPKPRVKKRLSDSIPDDVVISGSTPRGHSDSLVVDTVEKNEQSSLPIPLPRAKKYVSVTSHSTHPADNILPVEKESSQRYSEGTSDPRKDTKERAISLDSSVISEAGFVTIQGDEVTGQVEQHMEEEHFSHQDYSDYTENPMCEVTEGWTFTDTPVVSDDSEKVSETVLELDDIEKVLEEEFDKSLFGTIASSQDDWLHIEDAKDIDPMERTSRKETRDDEMDYGFVSVDVAAGYLEDERQTEEADLPVPVPVPRGKKRLSGSHGDDSKPQPPQPPDFTPSPENSLPTPTLVTSSQSLLEWCQEITQSHKGVKITNFTTSWRNGLAFCAILHHFHPEKINYEMLDPYDIKHNNKKAFDGFAELGISRLMEPSDMIMLAVPDRLIVMTYLNQIRTHFMGQQLSVLHLEKDSSESSYAVAGDVHNQEDPEATVRYCAQRLQEEGICLENNRTTGSEEKDSKPTGDVVPPPRSKRLQVAGAGRAQSPLAPPRTNFLSKSGFSHVKDADLVKKRRSQRRSGSVDEGDISVVIAGQEESPRKSETEKTEAVVEEGRPEGQDSSQYVLNQMEALEAEQNHIDNRAGVVERKLRQLLETGSDKAEEERLIQEWFTLVNKKNALIRRQDHLQLLLEEHDLERRFELLNKELRDMMAIEEWQKSQAHKHREQLLLQELVALVNQRDELVHSMDAKERGGLEEDERLERGLEQRRRKYAKQQKEKCLMQ</sequence>
<dbReference type="PROSITE" id="PS51848">
    <property type="entry name" value="BMERB"/>
    <property type="match status" value="1"/>
</dbReference>
<dbReference type="SMART" id="SM01203">
    <property type="entry name" value="DUF3585"/>
    <property type="match status" value="1"/>
</dbReference>
<feature type="region of interest" description="Disordered" evidence="5">
    <location>
        <begin position="187"/>
        <end position="206"/>
    </location>
</feature>
<evidence type="ECO:0000313" key="9">
    <source>
        <dbReference type="Proteomes" id="UP000472264"/>
    </source>
</evidence>
<dbReference type="InterPro" id="IPR022735">
    <property type="entry name" value="bMERB_dom"/>
</dbReference>
<keyword evidence="3" id="KW-0967">Endosome</keyword>
<dbReference type="FunFam" id="1.10.418.10:FF:000023">
    <property type="entry name" value="EH domain-binding protein 1 isoform X1"/>
    <property type="match status" value="1"/>
</dbReference>
<keyword evidence="4" id="KW-0175">Coiled coil</keyword>
<feature type="region of interest" description="Disordered" evidence="5">
    <location>
        <begin position="2090"/>
        <end position="2139"/>
    </location>
</feature>
<feature type="region of interest" description="Disordered" evidence="5">
    <location>
        <begin position="1808"/>
        <end position="1899"/>
    </location>
</feature>
<dbReference type="Ensembl" id="ENSENLT00000046036.1">
    <property type="protein sequence ID" value="ENSENLP00000044924.1"/>
    <property type="gene ID" value="ENSENLG00000019120.1"/>
</dbReference>
<feature type="compositionally biased region" description="Basic and acidic residues" evidence="5">
    <location>
        <begin position="1714"/>
        <end position="1726"/>
    </location>
</feature>
<protein>
    <recommendedName>
        <fullName evidence="10">C2 NT-type domain-containing protein</fullName>
    </recommendedName>
</protein>
<evidence type="ECO:0000256" key="5">
    <source>
        <dbReference type="SAM" id="MobiDB-lite"/>
    </source>
</evidence>
<feature type="compositionally biased region" description="Basic and acidic residues" evidence="5">
    <location>
        <begin position="2793"/>
        <end position="2812"/>
    </location>
</feature>
<feature type="compositionally biased region" description="Polar residues" evidence="5">
    <location>
        <begin position="1854"/>
        <end position="1885"/>
    </location>
</feature>
<dbReference type="Pfam" id="PF00307">
    <property type="entry name" value="CH"/>
    <property type="match status" value="1"/>
</dbReference>
<feature type="region of interest" description="Disordered" evidence="5">
    <location>
        <begin position="2167"/>
        <end position="2202"/>
    </location>
</feature>
<evidence type="ECO:0000256" key="4">
    <source>
        <dbReference type="ARBA" id="ARBA00023054"/>
    </source>
</evidence>
<dbReference type="Ensembl" id="ENSENLT00000046026.1">
    <property type="protein sequence ID" value="ENSENLP00000044914.1"/>
    <property type="gene ID" value="ENSENLG00000019120.1"/>
</dbReference>
<dbReference type="Gene3D" id="1.10.418.10">
    <property type="entry name" value="Calponin-like domain"/>
    <property type="match status" value="1"/>
</dbReference>
<feature type="compositionally biased region" description="Polar residues" evidence="5">
    <location>
        <begin position="355"/>
        <end position="367"/>
    </location>
</feature>